<dbReference type="Pfam" id="PF00067">
    <property type="entry name" value="p450"/>
    <property type="match status" value="1"/>
</dbReference>
<evidence type="ECO:0000256" key="2">
    <source>
        <dbReference type="ARBA" id="ARBA00004167"/>
    </source>
</evidence>
<keyword evidence="6 10" id="KW-0560">Oxidoreductase</keyword>
<dbReference type="Gene3D" id="1.10.630.10">
    <property type="entry name" value="Cytochrome P450"/>
    <property type="match status" value="1"/>
</dbReference>
<dbReference type="GO" id="GO:0020037">
    <property type="term" value="F:heme binding"/>
    <property type="evidence" value="ECO:0007669"/>
    <property type="project" value="InterPro"/>
</dbReference>
<keyword evidence="5 9" id="KW-0479">Metal-binding</keyword>
<dbReference type="PRINTS" id="PR00385">
    <property type="entry name" value="P450"/>
</dbReference>
<comment type="caution">
    <text evidence="11">The sequence shown here is derived from an EMBL/GenBank/DDBJ whole genome shotgun (WGS) entry which is preliminary data.</text>
</comment>
<evidence type="ECO:0000313" key="11">
    <source>
        <dbReference type="EMBL" id="KAL0285556.1"/>
    </source>
</evidence>
<dbReference type="PROSITE" id="PS00086">
    <property type="entry name" value="CYTOCHROME_P450"/>
    <property type="match status" value="1"/>
</dbReference>
<proteinExistence type="inferred from homology"/>
<comment type="cofactor">
    <cofactor evidence="1 9">
        <name>heme</name>
        <dbReference type="ChEBI" id="CHEBI:30413"/>
    </cofactor>
</comment>
<dbReference type="InterPro" id="IPR017972">
    <property type="entry name" value="Cyt_P450_CS"/>
</dbReference>
<dbReference type="InterPro" id="IPR002401">
    <property type="entry name" value="Cyt_P450_E_grp-I"/>
</dbReference>
<dbReference type="PANTHER" id="PTHR47950:SF49">
    <property type="entry name" value="CYTOCHROME P450"/>
    <property type="match status" value="1"/>
</dbReference>
<protein>
    <submittedName>
        <fullName evidence="11">(S)-N-methylcoclaurine 3'-hydroxylase isozyme 2</fullName>
    </submittedName>
</protein>
<gene>
    <name evidence="11" type="ORF">Sangu_2773800</name>
</gene>
<dbReference type="EMBL" id="JACGWK010001587">
    <property type="protein sequence ID" value="KAL0285556.1"/>
    <property type="molecule type" value="Genomic_DNA"/>
</dbReference>
<reference evidence="11" key="1">
    <citation type="submission" date="2020-06" db="EMBL/GenBank/DDBJ databases">
        <authorList>
            <person name="Li T."/>
            <person name="Hu X."/>
            <person name="Zhang T."/>
            <person name="Song X."/>
            <person name="Zhang H."/>
            <person name="Dai N."/>
            <person name="Sheng W."/>
            <person name="Hou X."/>
            <person name="Wei L."/>
        </authorList>
    </citation>
    <scope>NUCLEOTIDE SEQUENCE</scope>
    <source>
        <strain evidence="11">G01</strain>
        <tissue evidence="11">Leaf</tissue>
    </source>
</reference>
<evidence type="ECO:0000256" key="8">
    <source>
        <dbReference type="ARBA" id="ARBA00023033"/>
    </source>
</evidence>
<evidence type="ECO:0000256" key="5">
    <source>
        <dbReference type="ARBA" id="ARBA00022723"/>
    </source>
</evidence>
<organism evidence="11">
    <name type="scientific">Sesamum angustifolium</name>
    <dbReference type="NCBI Taxonomy" id="2727405"/>
    <lineage>
        <taxon>Eukaryota</taxon>
        <taxon>Viridiplantae</taxon>
        <taxon>Streptophyta</taxon>
        <taxon>Embryophyta</taxon>
        <taxon>Tracheophyta</taxon>
        <taxon>Spermatophyta</taxon>
        <taxon>Magnoliopsida</taxon>
        <taxon>eudicotyledons</taxon>
        <taxon>Gunneridae</taxon>
        <taxon>Pentapetalae</taxon>
        <taxon>asterids</taxon>
        <taxon>lamiids</taxon>
        <taxon>Lamiales</taxon>
        <taxon>Pedaliaceae</taxon>
        <taxon>Sesamum</taxon>
    </lineage>
</organism>
<dbReference type="PANTHER" id="PTHR47950">
    <property type="entry name" value="CYTOCHROME P450, FAMILY 76, SUBFAMILY C, POLYPEPTIDE 5-RELATED"/>
    <property type="match status" value="1"/>
</dbReference>
<dbReference type="AlphaFoldDB" id="A0AAW2ITT9"/>
<keyword evidence="4 9" id="KW-0349">Heme</keyword>
<evidence type="ECO:0000256" key="7">
    <source>
        <dbReference type="ARBA" id="ARBA00023004"/>
    </source>
</evidence>
<evidence type="ECO:0000256" key="1">
    <source>
        <dbReference type="ARBA" id="ARBA00001971"/>
    </source>
</evidence>
<dbReference type="GO" id="GO:0004497">
    <property type="term" value="F:monooxygenase activity"/>
    <property type="evidence" value="ECO:0007669"/>
    <property type="project" value="UniProtKB-KW"/>
</dbReference>
<dbReference type="InterPro" id="IPR036396">
    <property type="entry name" value="Cyt_P450_sf"/>
</dbReference>
<evidence type="ECO:0000256" key="6">
    <source>
        <dbReference type="ARBA" id="ARBA00023002"/>
    </source>
</evidence>
<dbReference type="GO" id="GO:0005506">
    <property type="term" value="F:iron ion binding"/>
    <property type="evidence" value="ECO:0007669"/>
    <property type="project" value="InterPro"/>
</dbReference>
<dbReference type="InterPro" id="IPR001128">
    <property type="entry name" value="Cyt_P450"/>
</dbReference>
<comment type="subcellular location">
    <subcellularLocation>
        <location evidence="2">Membrane</location>
        <topology evidence="2">Single-pass membrane protein</topology>
    </subcellularLocation>
</comment>
<dbReference type="PRINTS" id="PR00463">
    <property type="entry name" value="EP450I"/>
</dbReference>
<reference evidence="11" key="2">
    <citation type="journal article" date="2024" name="Plant">
        <title>Genomic evolution and insights into agronomic trait innovations of Sesamum species.</title>
        <authorList>
            <person name="Miao H."/>
            <person name="Wang L."/>
            <person name="Qu L."/>
            <person name="Liu H."/>
            <person name="Sun Y."/>
            <person name="Le M."/>
            <person name="Wang Q."/>
            <person name="Wei S."/>
            <person name="Zheng Y."/>
            <person name="Lin W."/>
            <person name="Duan Y."/>
            <person name="Cao H."/>
            <person name="Xiong S."/>
            <person name="Wang X."/>
            <person name="Wei L."/>
            <person name="Li C."/>
            <person name="Ma Q."/>
            <person name="Ju M."/>
            <person name="Zhao R."/>
            <person name="Li G."/>
            <person name="Mu C."/>
            <person name="Tian Q."/>
            <person name="Mei H."/>
            <person name="Zhang T."/>
            <person name="Gao T."/>
            <person name="Zhang H."/>
        </authorList>
    </citation>
    <scope>NUCLEOTIDE SEQUENCE</scope>
    <source>
        <strain evidence="11">G01</strain>
    </source>
</reference>
<comment type="similarity">
    <text evidence="3 10">Belongs to the cytochrome P450 family.</text>
</comment>
<evidence type="ECO:0000256" key="4">
    <source>
        <dbReference type="ARBA" id="ARBA00022617"/>
    </source>
</evidence>
<evidence type="ECO:0000256" key="9">
    <source>
        <dbReference type="PIRSR" id="PIRSR602401-1"/>
    </source>
</evidence>
<evidence type="ECO:0000256" key="10">
    <source>
        <dbReference type="RuleBase" id="RU000461"/>
    </source>
</evidence>
<sequence>MEQSSVLAAKECNESWKYIRGICHNRLFSMKAIKLRNEVSATKVMEMGDYLRGKEGKVVRLRDIVFATLANSMSNMMVSTDIVDLERDLFPTLDGLLGFWERRKATKLHQEFKSLWGEVIEERREAKCAGEELSQDLLDALIDNGFCNDDIHALLMEMLAAGTSTTCAAIEWLMAELVKNQGVVHKLRHEIESMVDGDIKNASLCHMPYLQACLKEALRLHPPTLFGIPRRALETCTVNDYFVPKDSVILINNWALGRDTTIWDEPLKFKPKRFLESKIELKENLQFEFIPFGAGRRACPGLNVSTTHVQGIVALLVHCFDWFLPEGISPDDLNMTEKFETTVYMKEPLSLIPRSRT</sequence>
<keyword evidence="8 10" id="KW-0503">Monooxygenase</keyword>
<name>A0AAW2ITT9_9LAMI</name>
<dbReference type="SUPFAM" id="SSF48264">
    <property type="entry name" value="Cytochrome P450"/>
    <property type="match status" value="1"/>
</dbReference>
<dbReference type="GO" id="GO:0016705">
    <property type="term" value="F:oxidoreductase activity, acting on paired donors, with incorporation or reduction of molecular oxygen"/>
    <property type="evidence" value="ECO:0007669"/>
    <property type="project" value="InterPro"/>
</dbReference>
<keyword evidence="7 9" id="KW-0408">Iron</keyword>
<feature type="binding site" description="axial binding residue" evidence="9">
    <location>
        <position position="299"/>
    </location>
    <ligand>
        <name>heme</name>
        <dbReference type="ChEBI" id="CHEBI:30413"/>
    </ligand>
    <ligandPart>
        <name>Fe</name>
        <dbReference type="ChEBI" id="CHEBI:18248"/>
    </ligandPart>
</feature>
<accession>A0AAW2ITT9</accession>
<evidence type="ECO:0000256" key="3">
    <source>
        <dbReference type="ARBA" id="ARBA00010617"/>
    </source>
</evidence>
<dbReference type="GO" id="GO:0016020">
    <property type="term" value="C:membrane"/>
    <property type="evidence" value="ECO:0007669"/>
    <property type="project" value="UniProtKB-SubCell"/>
</dbReference>